<evidence type="ECO:0000256" key="1">
    <source>
        <dbReference type="ARBA" id="ARBA00010518"/>
    </source>
</evidence>
<comment type="catalytic activity">
    <reaction evidence="4">
        <text>L-asparagine + H2O = L-aspartate + NH4(+)</text>
        <dbReference type="Rhea" id="RHEA:21016"/>
        <dbReference type="ChEBI" id="CHEBI:15377"/>
        <dbReference type="ChEBI" id="CHEBI:28938"/>
        <dbReference type="ChEBI" id="CHEBI:29991"/>
        <dbReference type="ChEBI" id="CHEBI:58048"/>
        <dbReference type="EC" id="3.5.1.1"/>
    </reaction>
</comment>
<dbReference type="InterPro" id="IPR027473">
    <property type="entry name" value="L-asparaginase_C"/>
</dbReference>
<dbReference type="SMART" id="SM00870">
    <property type="entry name" value="Asparaginase"/>
    <property type="match status" value="1"/>
</dbReference>
<dbReference type="SFLD" id="SFLDS00057">
    <property type="entry name" value="Glutaminase/Asparaginase"/>
    <property type="match status" value="1"/>
</dbReference>
<feature type="binding site" evidence="6">
    <location>
        <position position="57"/>
    </location>
    <ligand>
        <name>substrate</name>
    </ligand>
</feature>
<evidence type="ECO:0000256" key="8">
    <source>
        <dbReference type="PROSITE-ProRule" id="PRU10100"/>
    </source>
</evidence>
<evidence type="ECO:0000259" key="9">
    <source>
        <dbReference type="Pfam" id="PF00710"/>
    </source>
</evidence>
<dbReference type="AlphaFoldDB" id="A0A133YHD4"/>
<feature type="active site" evidence="7">
    <location>
        <position position="15"/>
    </location>
</feature>
<dbReference type="RefSeq" id="WP_066712934.1">
    <property type="nucleotide sequence ID" value="NZ_JARFNM010000001.1"/>
</dbReference>
<dbReference type="STRING" id="1497955.HMPREF1872_00292"/>
<dbReference type="Gene3D" id="3.40.50.40">
    <property type="match status" value="1"/>
</dbReference>
<accession>A0A133YHD4</accession>
<dbReference type="EC" id="3.5.1.1" evidence="2"/>
<name>A0A133YHD4_9FIRM</name>
<dbReference type="CDD" id="cd08963">
    <property type="entry name" value="L-asparaginase_I"/>
    <property type="match status" value="1"/>
</dbReference>
<dbReference type="InterPro" id="IPR006034">
    <property type="entry name" value="Asparaginase/glutaminase-like"/>
</dbReference>
<evidence type="ECO:0000313" key="11">
    <source>
        <dbReference type="EMBL" id="KXB42603.1"/>
    </source>
</evidence>
<sequence length="353" mass="38466">MSAKKHILILATGGTIASKQTGAGLAPSYSIDQIIPKASLLRTYYDLTMQDILSLDSSNIQIPEWQTIARAIYASRNDYDGIVVTHGTDTMAYTSSALSYMLTNLNLPVVLTGSQFPVDEPLSDAHDNLQTALAMAASGVPGVFLAFNRQVMLGTRAVKVRTLDFQAFESVNCPPIAKVNSSGLQFDEQVLQTIRYLRQQGGPMQLATELKAAAFLLKLTPAFNAALLDYLPALGYQAILLEAFGIGGINFLHKDLLQGLGKLIDAGFAVVVTSQCLYEQSSLRVYEVGRKLLDLGAIEAFDMSTEAAITKLYFALGQAEKKQITDPLRRLAFVKDYFSRNLAGEINLSKQPR</sequence>
<dbReference type="PROSITE" id="PS00917">
    <property type="entry name" value="ASN_GLN_ASE_2"/>
    <property type="match status" value="1"/>
</dbReference>
<dbReference type="PATRIC" id="fig|1497955.3.peg.275"/>
<feature type="domain" description="L-asparaginase N-terminal" evidence="9">
    <location>
        <begin position="6"/>
        <end position="189"/>
    </location>
</feature>
<dbReference type="SUPFAM" id="SSF53774">
    <property type="entry name" value="Glutaminase/Asparaginase"/>
    <property type="match status" value="1"/>
</dbReference>
<dbReference type="InterPro" id="IPR041725">
    <property type="entry name" value="L-asparaginase_I"/>
</dbReference>
<dbReference type="FunFam" id="3.40.50.1170:FF:000001">
    <property type="entry name" value="L-asparaginase 2"/>
    <property type="match status" value="1"/>
</dbReference>
<evidence type="ECO:0000256" key="4">
    <source>
        <dbReference type="ARBA" id="ARBA00049366"/>
    </source>
</evidence>
<dbReference type="NCBIfam" id="TIGR00519">
    <property type="entry name" value="asnASE_I"/>
    <property type="match status" value="1"/>
</dbReference>
<evidence type="ECO:0000256" key="6">
    <source>
        <dbReference type="PIRSR" id="PIRSR001220-2"/>
    </source>
</evidence>
<feature type="active site" evidence="8">
    <location>
        <position position="88"/>
    </location>
</feature>
<comment type="similarity">
    <text evidence="1">Belongs to the asparaginase 1 family.</text>
</comment>
<keyword evidence="12" id="KW-1185">Reference proteome</keyword>
<dbReference type="PIRSF" id="PIRSF001220">
    <property type="entry name" value="L-ASNase_gatD"/>
    <property type="match status" value="1"/>
</dbReference>
<feature type="active site" description="O-isoaspartyl threonine intermediate" evidence="5">
    <location>
        <position position="15"/>
    </location>
</feature>
<dbReference type="PANTHER" id="PTHR11707:SF28">
    <property type="entry name" value="60 KDA LYSOPHOSPHOLIPASE"/>
    <property type="match status" value="1"/>
</dbReference>
<dbReference type="InterPro" id="IPR040919">
    <property type="entry name" value="Asparaginase_C"/>
</dbReference>
<dbReference type="Pfam" id="PF17763">
    <property type="entry name" value="Asparaginase_C"/>
    <property type="match status" value="1"/>
</dbReference>
<dbReference type="PRINTS" id="PR00139">
    <property type="entry name" value="ASNGLNASE"/>
</dbReference>
<dbReference type="GO" id="GO:0004067">
    <property type="term" value="F:asparaginase activity"/>
    <property type="evidence" value="ECO:0007669"/>
    <property type="project" value="UniProtKB-UniRule"/>
</dbReference>
<dbReference type="InterPro" id="IPR020827">
    <property type="entry name" value="Asparaginase/glutaminase_AS1"/>
</dbReference>
<evidence type="ECO:0000259" key="10">
    <source>
        <dbReference type="Pfam" id="PF17763"/>
    </source>
</evidence>
<gene>
    <name evidence="11" type="ORF">HMPREF1872_00292</name>
</gene>
<evidence type="ECO:0000256" key="2">
    <source>
        <dbReference type="ARBA" id="ARBA00012920"/>
    </source>
</evidence>
<feature type="domain" description="Asparaginase/glutaminase C-terminal" evidence="10">
    <location>
        <begin position="216"/>
        <end position="322"/>
    </location>
</feature>
<protein>
    <recommendedName>
        <fullName evidence="2">asparaginase</fullName>
        <ecNumber evidence="2">3.5.1.1</ecNumber>
    </recommendedName>
</protein>
<dbReference type="InterPro" id="IPR006033">
    <property type="entry name" value="AsnA_fam"/>
</dbReference>
<feature type="binding site" evidence="6">
    <location>
        <begin position="88"/>
        <end position="89"/>
    </location>
    <ligand>
        <name>substrate</name>
    </ligand>
</feature>
<dbReference type="OrthoDB" id="9788068at2"/>
<evidence type="ECO:0000256" key="3">
    <source>
        <dbReference type="ARBA" id="ARBA00022801"/>
    </source>
</evidence>
<proteinExistence type="inferred from homology"/>
<dbReference type="InterPro" id="IPR037152">
    <property type="entry name" value="L-asparaginase_N_sf"/>
</dbReference>
<dbReference type="PROSITE" id="PS00144">
    <property type="entry name" value="ASN_GLN_ASE_1"/>
    <property type="match status" value="1"/>
</dbReference>
<dbReference type="Pfam" id="PF00710">
    <property type="entry name" value="Asparaginase"/>
    <property type="match status" value="1"/>
</dbReference>
<dbReference type="PANTHER" id="PTHR11707">
    <property type="entry name" value="L-ASPARAGINASE"/>
    <property type="match status" value="1"/>
</dbReference>
<evidence type="ECO:0000256" key="7">
    <source>
        <dbReference type="PROSITE-ProRule" id="PRU10099"/>
    </source>
</evidence>
<comment type="caution">
    <text evidence="11">The sequence shown here is derived from an EMBL/GenBank/DDBJ whole genome shotgun (WGS) entry which is preliminary data.</text>
</comment>
<dbReference type="InterPro" id="IPR027474">
    <property type="entry name" value="L-asparaginase_N"/>
</dbReference>
<keyword evidence="3" id="KW-0378">Hydrolase</keyword>
<evidence type="ECO:0000256" key="5">
    <source>
        <dbReference type="PIRSR" id="PIRSR001220-1"/>
    </source>
</evidence>
<dbReference type="PROSITE" id="PS51732">
    <property type="entry name" value="ASN_GLN_ASE_3"/>
    <property type="match status" value="1"/>
</dbReference>
<evidence type="ECO:0000313" key="12">
    <source>
        <dbReference type="Proteomes" id="UP000070080"/>
    </source>
</evidence>
<dbReference type="Proteomes" id="UP000070080">
    <property type="component" value="Unassembled WGS sequence"/>
</dbReference>
<dbReference type="InterPro" id="IPR036152">
    <property type="entry name" value="Asp/glu_Ase-like_sf"/>
</dbReference>
<reference evidence="12" key="1">
    <citation type="submission" date="2016-01" db="EMBL/GenBank/DDBJ databases">
        <authorList>
            <person name="Mitreva M."/>
            <person name="Pepin K.H."/>
            <person name="Mihindukulasuriya K.A."/>
            <person name="Fulton R."/>
            <person name="Fronick C."/>
            <person name="O'Laughlin M."/>
            <person name="Miner T."/>
            <person name="Herter B."/>
            <person name="Rosa B.A."/>
            <person name="Cordes M."/>
            <person name="Tomlinson C."/>
            <person name="Wollam A."/>
            <person name="Palsikar V.B."/>
            <person name="Mardis E.R."/>
            <person name="Wilson R.K."/>
        </authorList>
    </citation>
    <scope>NUCLEOTIDE SEQUENCE [LARGE SCALE GENOMIC DNA]</scope>
    <source>
        <strain evidence="12">KA00274</strain>
    </source>
</reference>
<organism evidence="11 12">
    <name type="scientific">Amygdalobacter nucleatus</name>
    <dbReference type="NCBI Taxonomy" id="3029274"/>
    <lineage>
        <taxon>Bacteria</taxon>
        <taxon>Bacillati</taxon>
        <taxon>Bacillota</taxon>
        <taxon>Clostridia</taxon>
        <taxon>Eubacteriales</taxon>
        <taxon>Oscillospiraceae</taxon>
        <taxon>Amygdalobacter</taxon>
    </lineage>
</organism>
<dbReference type="Gene3D" id="3.40.50.1170">
    <property type="entry name" value="L-asparaginase, N-terminal domain"/>
    <property type="match status" value="1"/>
</dbReference>
<dbReference type="InterPro" id="IPR027475">
    <property type="entry name" value="Asparaginase/glutaminase_AS2"/>
</dbReference>
<dbReference type="PIRSF" id="PIRSF500176">
    <property type="entry name" value="L_ASNase"/>
    <property type="match status" value="1"/>
</dbReference>
<dbReference type="GO" id="GO:0006520">
    <property type="term" value="P:amino acid metabolic process"/>
    <property type="evidence" value="ECO:0007669"/>
    <property type="project" value="InterPro"/>
</dbReference>
<dbReference type="EMBL" id="LSCV01000002">
    <property type="protein sequence ID" value="KXB42603.1"/>
    <property type="molecule type" value="Genomic_DNA"/>
</dbReference>